<sequence length="944" mass="107893">MEHSKTDRNIILWIKNSPPPVSKSAATDKIVKSKVSPFETDEVELPDAYYGTFEDRQKYHTLDKTLPPPVSKSAAADKIVKSKVSPFETHEVELPDAYYGTFEDRQKYHTLDKTLPPPLSKSVAADKKQKSEVSPFETHEVELPDAYYGTFEDRQKYHTLDKTLPPPGSKSAAADKILKSKVPPFETHEILLPNGYYGTFADRYTYHALKKFLPPPEIVAVDNYHSCMKTHEFLLPEGHYGTSGTRQAYHTMEKFIPPCQSEIALTNRDHPCSDAHKLLLPVSHFGTFEERQKYHLLKKILPSSKSESIAAVGKNLKNQATLSSLNPQGISLSDAYYGTGREDYSVISKTSKIGLISNNTFEQNTFYKMDNVSVRQKEKRKYYNLTKTLPPLKPKSEESNINLKDISWERSFEFPIETKYVSLEATEFAHSGPMKVTECQYQKPFQMEGAEFSQDLANFLHCLKPLLLDDQHKRETSASTALSVFRGNPNLDISGELLTLLKTLQNRITEKILESGGLNSLIPLPSTSFQKPAWDVLYNFGNYALPTDSTSTEPLILTITKSSDPNTAIELNFNEFLQYYCPQYAKEELKDSQIINISEVTDIPSDKDEIIEKRHTLEMDMPVIEPVTFLKDLGKDVILAVISKNIQDPSNEQTQNEENFRKDEQSKDSSSEEKLKIIDRDDGMTSESEKLLNLKQLKQEDVTLTILSKNIPDPSSEQIQNEENFRKDEQSKDSSSEEKIKTIDSISSKSEKKLSIFKQLKQEDGKHEDCRQDKVTKTKPFEKGKDQTLIKGQQTRYIERNGKLDEEDKKYLFEMVPQYKTCGISEPQMASIPIFLNDQLHVLENKDKIMETLSVSSTGKTEHLEDDYEFKESQSNVPQRRMVRFRDPTEDETGPASRKKKSELFWMKIIKFLEPLSLKGKQPILKMLQSDQIQFNINLGEEVF</sequence>
<dbReference type="EMBL" id="BPLQ01000006">
    <property type="protein sequence ID" value="GIX66643.1"/>
    <property type="molecule type" value="Genomic_DNA"/>
</dbReference>
<dbReference type="AlphaFoldDB" id="A0AAV4M2N8"/>
<accession>A0AAV4M2N8</accession>
<gene>
    <name evidence="2" type="primary">AVEN_197903_1</name>
    <name evidence="2" type="ORF">CDAR_45491</name>
</gene>
<reference evidence="2 3" key="1">
    <citation type="submission" date="2021-06" db="EMBL/GenBank/DDBJ databases">
        <title>Caerostris darwini draft genome.</title>
        <authorList>
            <person name="Kono N."/>
            <person name="Arakawa K."/>
        </authorList>
    </citation>
    <scope>NUCLEOTIDE SEQUENCE [LARGE SCALE GENOMIC DNA]</scope>
</reference>
<feature type="region of interest" description="Disordered" evidence="1">
    <location>
        <begin position="649"/>
        <end position="682"/>
    </location>
</feature>
<protein>
    <submittedName>
        <fullName evidence="2">Uncharacterized protein</fullName>
    </submittedName>
</protein>
<feature type="compositionally biased region" description="Basic and acidic residues" evidence="1">
    <location>
        <begin position="723"/>
        <end position="742"/>
    </location>
</feature>
<evidence type="ECO:0000313" key="2">
    <source>
        <dbReference type="EMBL" id="GIX66643.1"/>
    </source>
</evidence>
<feature type="compositionally biased region" description="Basic and acidic residues" evidence="1">
    <location>
        <begin position="124"/>
        <end position="136"/>
    </location>
</feature>
<evidence type="ECO:0000313" key="3">
    <source>
        <dbReference type="Proteomes" id="UP001054837"/>
    </source>
</evidence>
<proteinExistence type="predicted"/>
<name>A0AAV4M2N8_9ARAC</name>
<organism evidence="2 3">
    <name type="scientific">Caerostris darwini</name>
    <dbReference type="NCBI Taxonomy" id="1538125"/>
    <lineage>
        <taxon>Eukaryota</taxon>
        <taxon>Metazoa</taxon>
        <taxon>Ecdysozoa</taxon>
        <taxon>Arthropoda</taxon>
        <taxon>Chelicerata</taxon>
        <taxon>Arachnida</taxon>
        <taxon>Araneae</taxon>
        <taxon>Araneomorphae</taxon>
        <taxon>Entelegynae</taxon>
        <taxon>Araneoidea</taxon>
        <taxon>Araneidae</taxon>
        <taxon>Caerostris</taxon>
    </lineage>
</organism>
<feature type="compositionally biased region" description="Polar residues" evidence="1">
    <location>
        <begin position="709"/>
        <end position="722"/>
    </location>
</feature>
<keyword evidence="3" id="KW-1185">Reference proteome</keyword>
<dbReference type="Proteomes" id="UP001054837">
    <property type="component" value="Unassembled WGS sequence"/>
</dbReference>
<comment type="caution">
    <text evidence="2">The sequence shown here is derived from an EMBL/GenBank/DDBJ whole genome shotgun (WGS) entry which is preliminary data.</text>
</comment>
<feature type="compositionally biased region" description="Basic and acidic residues" evidence="1">
    <location>
        <begin position="658"/>
        <end position="682"/>
    </location>
</feature>
<feature type="region of interest" description="Disordered" evidence="1">
    <location>
        <begin position="709"/>
        <end position="745"/>
    </location>
</feature>
<evidence type="ECO:0000256" key="1">
    <source>
        <dbReference type="SAM" id="MobiDB-lite"/>
    </source>
</evidence>
<feature type="region of interest" description="Disordered" evidence="1">
    <location>
        <begin position="113"/>
        <end position="136"/>
    </location>
</feature>